<keyword evidence="3" id="KW-0677">Repeat</keyword>
<dbReference type="InterPro" id="IPR003921">
    <property type="entry name" value="Cell_synth_C"/>
</dbReference>
<dbReference type="SUPFAM" id="SSF48452">
    <property type="entry name" value="TPR-like"/>
    <property type="match status" value="4"/>
</dbReference>
<comment type="pathway">
    <text evidence="1">Glycan metabolism; bacterial cellulose biosynthesis.</text>
</comment>
<dbReference type="GO" id="GO:0006417">
    <property type="term" value="P:regulation of translation"/>
    <property type="evidence" value="ECO:0007669"/>
    <property type="project" value="TreeGrafter"/>
</dbReference>
<organism evidence="8 9">
    <name type="scientific">Burkholderia anthina</name>
    <dbReference type="NCBI Taxonomy" id="179879"/>
    <lineage>
        <taxon>Bacteria</taxon>
        <taxon>Pseudomonadati</taxon>
        <taxon>Pseudomonadota</taxon>
        <taxon>Betaproteobacteria</taxon>
        <taxon>Burkholderiales</taxon>
        <taxon>Burkholderiaceae</taxon>
        <taxon>Burkholderia</taxon>
        <taxon>Burkholderia cepacia complex</taxon>
    </lineage>
</organism>
<evidence type="ECO:0000256" key="3">
    <source>
        <dbReference type="ARBA" id="ARBA00022737"/>
    </source>
</evidence>
<dbReference type="RefSeq" id="WP_175770433.1">
    <property type="nucleotide sequence ID" value="NZ_CADEPR010000022.1"/>
</dbReference>
<proteinExistence type="predicted"/>
<dbReference type="KEGG" id="bann:JFN94_07040"/>
<accession>A0A7T6VH92</accession>
<dbReference type="EMBL" id="CP066769">
    <property type="protein sequence ID" value="QQK03904.1"/>
    <property type="molecule type" value="Genomic_DNA"/>
</dbReference>
<feature type="chain" id="PRO_5033065641" evidence="6">
    <location>
        <begin position="26"/>
        <end position="1307"/>
    </location>
</feature>
<dbReference type="GO" id="GO:0030244">
    <property type="term" value="P:cellulose biosynthetic process"/>
    <property type="evidence" value="ECO:0007669"/>
    <property type="project" value="UniProtKB-KW"/>
</dbReference>
<sequence length="1307" mass="140781">MRGPMKRAAPRVAGFAWLASSVCVAAPAAVAVAPKAVVPNAVPVPAPAAADLTDARRQLATARMWGVKHRDDLARDAVRKGLLIAPNDPELLAEQMRVLLRLGDAKGAQAALARLQASAPSAPDTRRAADEYRVATSGRGEMAQIRLLARSGRADEAAKRIVALFPNGAPSGALGAEYYQIVANAPGGREPAIAALRRAVATDQQDTGAALALARLLNQRDDTRPEANRIAWSLAKRVDADHIEAMAVWRHVLQSAGTDPAYADALHAYLALVPDDTEFRDRVAELDRQRDAQRRLERDPDYIAQQRGLQALARGDLAAAEPLLTRAARARSDDADAVGGLGMLRLREGRHDEARALFARAATLATDQRGKWQSLARTAQFWGLLAQGRAAASAGRAQDAEQAARAALAMQPDSPDAKLQLADALLAQRDWARAEPLLRELLAARSPSLSAVRGTATLYENTGRADRIGPLLDALRGRVTGRDDRHALDGLRADLLASQAKALADKGERGPAAQRYEAAVRAAPDAAWTRFALARLYRDMGLPQLGRTVMDDGLAQGDTPEMHYASALYRNSIDDVAGARAALAGVDDPHRTDGMHALARKLDAESALADARGALGRGDRAAFAASLAHAQASAPDDPDMLAAIGAQWIDAGEPGRGLAPLHDWIAAHPKDADVDVRLRYGDLLGGAGRDDALAAWLDTLRREPGLTPAQTARIEDQSLRLVLRQTDEAIAQQDYARARTLLSRASPAGREDKRYALELADLERAQGHYDAARDALAPVVARMPEDADTQLALARIDEDSGHRAAALARVQAVLGRTPDDDVDTRLSVVRRLNALRRPDEAAQVTDRLQAAYPARADVTVAAGRVAEAQGRYDDAASLYRLSQSQERTSGVSPGRDGRTPAQAAFADLEQRRNPEIEIGWLPAYKSGDEGISAYRAQQVPVYMQMPVRYDGHAFLQLDTVHLDAGTLDTSDPDAYSLKTFGTYGGLKALAGSSMFPWNLLAAGAIANRQGDLHQPTTGVAIGAGYRTDAWRFDLGTSPLGFPVHYLVGGVRYRFDAGPASFTVNASRRPETSSVLSYAGMRDPWTGAVWGGVRRDGVNLRGSVDIGRVNLFAELGAGVLSGNNVERNAEVTLRSGFTVPVYERATMKVSTGLVGNAWHYAQNLRYYTYGQGGYYSPQRYLSLGVPIEWAGRRDALSWDLTVTAGISNSYEKDSLFYPTFADQRAAQEAAGLVYAGSSTRGVSFSYGVNGIVEYRVNPHLSVGAQLHVDRSHDYAPSSALVYLRYAFDARAERNWLVTPTPVQLYSDY</sequence>
<keyword evidence="4" id="KW-0802">TPR repeat</keyword>
<keyword evidence="2 6" id="KW-0732">Signal</keyword>
<dbReference type="GO" id="GO:0003729">
    <property type="term" value="F:mRNA binding"/>
    <property type="evidence" value="ECO:0007669"/>
    <property type="project" value="InterPro"/>
</dbReference>
<dbReference type="SMART" id="SM00028">
    <property type="entry name" value="TPR"/>
    <property type="match status" value="5"/>
</dbReference>
<dbReference type="PRINTS" id="PR01441">
    <property type="entry name" value="CELLSNTHASEC"/>
</dbReference>
<dbReference type="GO" id="GO:0019867">
    <property type="term" value="C:outer membrane"/>
    <property type="evidence" value="ECO:0007669"/>
    <property type="project" value="InterPro"/>
</dbReference>
<evidence type="ECO:0000256" key="5">
    <source>
        <dbReference type="ARBA" id="ARBA00022916"/>
    </source>
</evidence>
<protein>
    <submittedName>
        <fullName evidence="8">BCSC C-terminal domain-containing protein</fullName>
    </submittedName>
</protein>
<dbReference type="Pfam" id="PF13432">
    <property type="entry name" value="TPR_16"/>
    <property type="match status" value="1"/>
</dbReference>
<dbReference type="InterPro" id="IPR011990">
    <property type="entry name" value="TPR-like_helical_dom_sf"/>
</dbReference>
<evidence type="ECO:0000313" key="8">
    <source>
        <dbReference type="EMBL" id="QQK03904.1"/>
    </source>
</evidence>
<evidence type="ECO:0000256" key="1">
    <source>
        <dbReference type="ARBA" id="ARBA00005186"/>
    </source>
</evidence>
<dbReference type="InterPro" id="IPR019734">
    <property type="entry name" value="TPR_rpt"/>
</dbReference>
<evidence type="ECO:0000256" key="2">
    <source>
        <dbReference type="ARBA" id="ARBA00022729"/>
    </source>
</evidence>
<reference evidence="8 9" key="1">
    <citation type="submission" date="2020-12" db="EMBL/GenBank/DDBJ databases">
        <title>Complete genome sequence of Burkholderia anthina BJQ0011.</title>
        <authorList>
            <person name="Xu Y."/>
        </authorList>
    </citation>
    <scope>NUCLEOTIDE SEQUENCE [LARGE SCALE GENOMIC DNA]</scope>
    <source>
        <strain evidence="8 9">BJQ0011</strain>
    </source>
</reference>
<evidence type="ECO:0000259" key="7">
    <source>
        <dbReference type="Pfam" id="PF05420"/>
    </source>
</evidence>
<dbReference type="Pfam" id="PF05420">
    <property type="entry name" value="BCSC_C"/>
    <property type="match status" value="1"/>
</dbReference>
<feature type="domain" description="Cellulose synthase operon C C-terminal" evidence="7">
    <location>
        <begin position="933"/>
        <end position="1287"/>
    </location>
</feature>
<dbReference type="PANTHER" id="PTHR44917:SF1">
    <property type="entry name" value="PROTEIN HIGH CHLOROPHYLL FLUORESCENT 107"/>
    <property type="match status" value="1"/>
</dbReference>
<feature type="signal peptide" evidence="6">
    <location>
        <begin position="1"/>
        <end position="25"/>
    </location>
</feature>
<dbReference type="UniPathway" id="UPA00694"/>
<dbReference type="Gene3D" id="1.25.40.10">
    <property type="entry name" value="Tetratricopeptide repeat domain"/>
    <property type="match status" value="5"/>
</dbReference>
<gene>
    <name evidence="8" type="ORF">JFN94_07040</name>
</gene>
<dbReference type="PANTHER" id="PTHR44917">
    <property type="entry name" value="PROTEIN HIGH CHLOROPHYLL FLUORESCENT 107"/>
    <property type="match status" value="1"/>
</dbReference>
<dbReference type="Pfam" id="PF14559">
    <property type="entry name" value="TPR_19"/>
    <property type="match status" value="3"/>
</dbReference>
<dbReference type="InterPro" id="IPR008410">
    <property type="entry name" value="BCSC_C"/>
</dbReference>
<keyword evidence="5" id="KW-0135">Cellulose biosynthesis</keyword>
<dbReference type="GO" id="GO:0006011">
    <property type="term" value="P:UDP-alpha-D-glucose metabolic process"/>
    <property type="evidence" value="ECO:0007669"/>
    <property type="project" value="InterPro"/>
</dbReference>
<dbReference type="GO" id="GO:0006397">
    <property type="term" value="P:mRNA processing"/>
    <property type="evidence" value="ECO:0007669"/>
    <property type="project" value="InterPro"/>
</dbReference>
<name>A0A7T6VH92_9BURK</name>
<dbReference type="Proteomes" id="UP000596205">
    <property type="component" value="Chromosome 1"/>
</dbReference>
<evidence type="ECO:0000256" key="6">
    <source>
        <dbReference type="SAM" id="SignalP"/>
    </source>
</evidence>
<dbReference type="GO" id="GO:0003727">
    <property type="term" value="F:single-stranded RNA binding"/>
    <property type="evidence" value="ECO:0007669"/>
    <property type="project" value="TreeGrafter"/>
</dbReference>
<evidence type="ECO:0000256" key="4">
    <source>
        <dbReference type="ARBA" id="ARBA00022803"/>
    </source>
</evidence>
<dbReference type="InterPro" id="IPR044624">
    <property type="entry name" value="Mbb1-like"/>
</dbReference>
<evidence type="ECO:0000313" key="9">
    <source>
        <dbReference type="Proteomes" id="UP000596205"/>
    </source>
</evidence>